<dbReference type="InParanoid" id="C1DZK1"/>
<keyword evidence="1" id="KW-0853">WD repeat</keyword>
<proteinExistence type="predicted"/>
<name>C1DZK1_MICCC</name>
<dbReference type="KEGG" id="mis:MICPUN_79281"/>
<evidence type="ECO:0000259" key="2">
    <source>
        <dbReference type="PROSITE" id="PS50011"/>
    </source>
</evidence>
<dbReference type="GO" id="GO:0034271">
    <property type="term" value="C:phosphatidylinositol 3-kinase complex, class III, type I"/>
    <property type="evidence" value="ECO:0007669"/>
    <property type="project" value="TreeGrafter"/>
</dbReference>
<dbReference type="GO" id="GO:0006623">
    <property type="term" value="P:protein targeting to vacuole"/>
    <property type="evidence" value="ECO:0007669"/>
    <property type="project" value="TreeGrafter"/>
</dbReference>
<dbReference type="GO" id="GO:0045324">
    <property type="term" value="P:late endosome to vacuole transport"/>
    <property type="evidence" value="ECO:0007669"/>
    <property type="project" value="InterPro"/>
</dbReference>
<dbReference type="AlphaFoldDB" id="C1DZK1"/>
<organism evidence="3 4">
    <name type="scientific">Micromonas commoda (strain RCC299 / NOUM17 / CCMP2709)</name>
    <name type="common">Picoplanktonic green alga</name>
    <dbReference type="NCBI Taxonomy" id="296587"/>
    <lineage>
        <taxon>Eukaryota</taxon>
        <taxon>Viridiplantae</taxon>
        <taxon>Chlorophyta</taxon>
        <taxon>Mamiellophyceae</taxon>
        <taxon>Mamiellales</taxon>
        <taxon>Mamiellaceae</taxon>
        <taxon>Micromonas</taxon>
    </lineage>
</organism>
<sequence length="357" mass="39481">MGNQLAAPARVQPGELLASDVPSLVYKDSLGGGRFLKTFLTRHEEGQGGLVVVKVYLKRGAPGAGGGLDPDVVAAHERRLREIRTSLLTPAPHHPHAWPFQRELETERAVFLMRQYAHSTLYDRISTRPFLADHQKRWICYQLLHGLADAHARGVTHGDLKTENVLMTSWGWAFIADFASFKPANLPADNPADYSYFFDAGSRRRCYVAPERFREFGTRDEFIGSPGVVRGLGDVGTAKSAAPSRGGVTQAADVFSLGCVLGELFLDGAALFDLSQLLAFRRGEHDPSTTLSQGVPDANARELVLRMTARDPRERVGAGEYLKEWRRRGWFPAYFDELHDFCAGAFICLCICICTGE</sequence>
<dbReference type="InterPro" id="IPR011009">
    <property type="entry name" value="Kinase-like_dom_sf"/>
</dbReference>
<dbReference type="PROSITE" id="PS00108">
    <property type="entry name" value="PROTEIN_KINASE_ST"/>
    <property type="match status" value="1"/>
</dbReference>
<evidence type="ECO:0000256" key="1">
    <source>
        <dbReference type="ARBA" id="ARBA00022574"/>
    </source>
</evidence>
<reference evidence="3 4" key="1">
    <citation type="journal article" date="2009" name="Science">
        <title>Green evolution and dynamic adaptations revealed by genomes of the marine picoeukaryotes Micromonas.</title>
        <authorList>
            <person name="Worden A.Z."/>
            <person name="Lee J.H."/>
            <person name="Mock T."/>
            <person name="Rouze P."/>
            <person name="Simmons M.P."/>
            <person name="Aerts A.L."/>
            <person name="Allen A.E."/>
            <person name="Cuvelier M.L."/>
            <person name="Derelle E."/>
            <person name="Everett M.V."/>
            <person name="Foulon E."/>
            <person name="Grimwood J."/>
            <person name="Gundlach H."/>
            <person name="Henrissat B."/>
            <person name="Napoli C."/>
            <person name="McDonald S.M."/>
            <person name="Parker M.S."/>
            <person name="Rombauts S."/>
            <person name="Salamov A."/>
            <person name="Von Dassow P."/>
            <person name="Badger J.H."/>
            <person name="Coutinho P.M."/>
            <person name="Demir E."/>
            <person name="Dubchak I."/>
            <person name="Gentemann C."/>
            <person name="Eikrem W."/>
            <person name="Gready J.E."/>
            <person name="John U."/>
            <person name="Lanier W."/>
            <person name="Lindquist E.A."/>
            <person name="Lucas S."/>
            <person name="Mayer K.F."/>
            <person name="Moreau H."/>
            <person name="Not F."/>
            <person name="Otillar R."/>
            <person name="Panaud O."/>
            <person name="Pangilinan J."/>
            <person name="Paulsen I."/>
            <person name="Piegu B."/>
            <person name="Poliakov A."/>
            <person name="Robbens S."/>
            <person name="Schmutz J."/>
            <person name="Toulza E."/>
            <person name="Wyss T."/>
            <person name="Zelensky A."/>
            <person name="Zhou K."/>
            <person name="Armbrust E.V."/>
            <person name="Bhattacharya D."/>
            <person name="Goodenough U.W."/>
            <person name="Van de Peer Y."/>
            <person name="Grigoriev I.V."/>
        </authorList>
    </citation>
    <scope>NUCLEOTIDE SEQUENCE [LARGE SCALE GENOMIC DNA]</scope>
    <source>
        <strain evidence="4">RCC299 / NOUM17</strain>
    </source>
</reference>
<protein>
    <recommendedName>
        <fullName evidence="2">Protein kinase domain-containing protein</fullName>
    </recommendedName>
</protein>
<dbReference type="GO" id="GO:0004674">
    <property type="term" value="F:protein serine/threonine kinase activity"/>
    <property type="evidence" value="ECO:0007669"/>
    <property type="project" value="InterPro"/>
</dbReference>
<dbReference type="GO" id="GO:0016236">
    <property type="term" value="P:macroautophagy"/>
    <property type="evidence" value="ECO:0007669"/>
    <property type="project" value="InterPro"/>
</dbReference>
<dbReference type="GO" id="GO:0005770">
    <property type="term" value="C:late endosome"/>
    <property type="evidence" value="ECO:0007669"/>
    <property type="project" value="TreeGrafter"/>
</dbReference>
<dbReference type="GO" id="GO:0005524">
    <property type="term" value="F:ATP binding"/>
    <property type="evidence" value="ECO:0007669"/>
    <property type="project" value="InterPro"/>
</dbReference>
<evidence type="ECO:0000313" key="4">
    <source>
        <dbReference type="Proteomes" id="UP000002009"/>
    </source>
</evidence>
<dbReference type="InterPro" id="IPR008271">
    <property type="entry name" value="Ser/Thr_kinase_AS"/>
</dbReference>
<dbReference type="PANTHER" id="PTHR17583:SF0">
    <property type="entry name" value="PHOSPHOINOSITIDE 3-KINASE REGULATORY SUBUNIT 4"/>
    <property type="match status" value="1"/>
</dbReference>
<keyword evidence="4" id="KW-1185">Reference proteome</keyword>
<dbReference type="SUPFAM" id="SSF56112">
    <property type="entry name" value="Protein kinase-like (PK-like)"/>
    <property type="match status" value="1"/>
</dbReference>
<dbReference type="CDD" id="cd13980">
    <property type="entry name" value="STKc_Vps15"/>
    <property type="match status" value="1"/>
</dbReference>
<dbReference type="Proteomes" id="UP000002009">
    <property type="component" value="Chromosome 2"/>
</dbReference>
<dbReference type="GO" id="GO:0034272">
    <property type="term" value="C:phosphatidylinositol 3-kinase complex, class III, type II"/>
    <property type="evidence" value="ECO:0007669"/>
    <property type="project" value="TreeGrafter"/>
</dbReference>
<dbReference type="RefSeq" id="XP_002499874.1">
    <property type="nucleotide sequence ID" value="XM_002499828.1"/>
</dbReference>
<dbReference type="PROSITE" id="PS50011">
    <property type="entry name" value="PROTEIN_KINASE_DOM"/>
    <property type="match status" value="1"/>
</dbReference>
<dbReference type="eggNOG" id="KOG1240">
    <property type="taxonomic scope" value="Eukaryota"/>
</dbReference>
<dbReference type="PANTHER" id="PTHR17583">
    <property type="entry name" value="PHOSPHOINOSITIDE 3-KINASE REGULATORY SUBUNIT 4"/>
    <property type="match status" value="1"/>
</dbReference>
<dbReference type="EMBL" id="CP001323">
    <property type="protein sequence ID" value="ACO61132.1"/>
    <property type="molecule type" value="Genomic_DNA"/>
</dbReference>
<dbReference type="GO" id="GO:0071561">
    <property type="term" value="C:nucleus-vacuole junction"/>
    <property type="evidence" value="ECO:0007669"/>
    <property type="project" value="TreeGrafter"/>
</dbReference>
<dbReference type="Pfam" id="PF00069">
    <property type="entry name" value="Pkinase"/>
    <property type="match status" value="1"/>
</dbReference>
<dbReference type="SMART" id="SM00220">
    <property type="entry name" value="S_TKc"/>
    <property type="match status" value="1"/>
</dbReference>
<evidence type="ECO:0000313" key="3">
    <source>
        <dbReference type="EMBL" id="ACO61132.1"/>
    </source>
</evidence>
<gene>
    <name evidence="3" type="ORF">MICPUN_79281</name>
</gene>
<dbReference type="STRING" id="296587.C1DZK1"/>
<accession>C1DZK1</accession>
<dbReference type="OrthoDB" id="242910at2759"/>
<dbReference type="InterPro" id="IPR000719">
    <property type="entry name" value="Prot_kinase_dom"/>
</dbReference>
<dbReference type="InterPro" id="IPR045162">
    <property type="entry name" value="Vps15-like"/>
</dbReference>
<dbReference type="Gene3D" id="1.10.510.10">
    <property type="entry name" value="Transferase(Phosphotransferase) domain 1"/>
    <property type="match status" value="1"/>
</dbReference>
<dbReference type="GeneID" id="8240602"/>
<feature type="domain" description="Protein kinase" evidence="2">
    <location>
        <begin position="24"/>
        <end position="331"/>
    </location>
</feature>